<dbReference type="RefSeq" id="WP_006350639.1">
    <property type="nucleotide sequence ID" value="NZ_CP029159.1"/>
</dbReference>
<evidence type="ECO:0000256" key="2">
    <source>
        <dbReference type="SAM" id="SignalP"/>
    </source>
</evidence>
<evidence type="ECO:0000313" key="4">
    <source>
        <dbReference type="Proteomes" id="UP000005940"/>
    </source>
</evidence>
<proteinExistence type="predicted"/>
<dbReference type="EMBL" id="CP029159">
    <property type="protein sequence ID" value="QKM70922.1"/>
    <property type="molecule type" value="Genomic_DNA"/>
</dbReference>
<feature type="region of interest" description="Disordered" evidence="1">
    <location>
        <begin position="32"/>
        <end position="65"/>
    </location>
</feature>
<sequence length="65" mass="6184">MALAHALRTAAVTAALAGAAFLGTQAALAGEGAPAGAVSASVQEAGPVPAPTPTPTPSHINNPWD</sequence>
<evidence type="ECO:0000313" key="3">
    <source>
        <dbReference type="EMBL" id="QKM70922.1"/>
    </source>
</evidence>
<protein>
    <submittedName>
        <fullName evidence="3">Uncharacterized protein</fullName>
    </submittedName>
</protein>
<accession>I2MUE6</accession>
<feature type="chain" id="PRO_5043534057" evidence="2">
    <location>
        <begin position="30"/>
        <end position="65"/>
    </location>
</feature>
<reference evidence="3 4" key="1">
    <citation type="journal article" date="2012" name="J. Bacteriol.">
        <title>Draft genome of Streptomyces tsukubaensis NRRL 18488, the producer of the clinically important immunosuppressant tacrolimus (FK506).</title>
        <authorList>
            <person name="Barreiro C."/>
            <person name="Prieto C."/>
            <person name="Sola-Landa A."/>
            <person name="Solera E."/>
            <person name="Martinez-Castro M."/>
            <person name="Perez-Redondo R."/>
            <person name="Garcia-Estrada C."/>
            <person name="Aparicio J.F."/>
            <person name="Fernandez-Martinez L.T."/>
            <person name="Santos-Aberturas J."/>
            <person name="Salehi-Najafabadi Z."/>
            <person name="Rodriguez-Garcia A."/>
            <person name="Tauch A."/>
            <person name="Martin J.F."/>
        </authorList>
    </citation>
    <scope>NUCLEOTIDE SEQUENCE [LARGE SCALE GENOMIC DNA]</scope>
    <source>
        <strain evidence="4">DSM 42081 / NBRC 108919 / NRRL 18488 / 9993</strain>
    </source>
</reference>
<name>I2MUE6_STRT9</name>
<keyword evidence="4" id="KW-1185">Reference proteome</keyword>
<evidence type="ECO:0000256" key="1">
    <source>
        <dbReference type="SAM" id="MobiDB-lite"/>
    </source>
</evidence>
<organism evidence="3 4">
    <name type="scientific">Streptomyces tsukubensis (strain DSM 42081 / NBRC 108919 / NRRL 18488 / 9993)</name>
    <dbReference type="NCBI Taxonomy" id="1114943"/>
    <lineage>
        <taxon>Bacteria</taxon>
        <taxon>Bacillati</taxon>
        <taxon>Actinomycetota</taxon>
        <taxon>Actinomycetes</taxon>
        <taxon>Kitasatosporales</taxon>
        <taxon>Streptomycetaceae</taxon>
        <taxon>Streptomyces</taxon>
    </lineage>
</organism>
<gene>
    <name evidence="3" type="ORF">STSU_031090</name>
</gene>
<feature type="signal peptide" evidence="2">
    <location>
        <begin position="1"/>
        <end position="29"/>
    </location>
</feature>
<dbReference type="Proteomes" id="UP000005940">
    <property type="component" value="Chromosome"/>
</dbReference>
<dbReference type="AlphaFoldDB" id="I2MUE6"/>
<keyword evidence="2" id="KW-0732">Signal</keyword>